<dbReference type="InterPro" id="IPR002347">
    <property type="entry name" value="SDR_fam"/>
</dbReference>
<reference evidence="3 4" key="1">
    <citation type="submission" date="2024-09" db="EMBL/GenBank/DDBJ databases">
        <authorList>
            <person name="Zhang Z.-H."/>
        </authorList>
    </citation>
    <scope>NUCLEOTIDE SEQUENCE [LARGE SCALE GENOMIC DNA]</scope>
    <source>
        <strain evidence="3 4">HHTR114</strain>
    </source>
</reference>
<protein>
    <submittedName>
        <fullName evidence="3">SDR family NAD(P)-dependent oxidoreductase</fullName>
        <ecNumber evidence="3">1.1.1.-</ecNumber>
    </submittedName>
</protein>
<keyword evidence="4" id="KW-1185">Reference proteome</keyword>
<dbReference type="EC" id="1.1.1.-" evidence="3"/>
<dbReference type="GO" id="GO:0016491">
    <property type="term" value="F:oxidoreductase activity"/>
    <property type="evidence" value="ECO:0007669"/>
    <property type="project" value="UniProtKB-KW"/>
</dbReference>
<accession>A0ABW1KX08</accession>
<comment type="caution">
    <text evidence="3">The sequence shown here is derived from an EMBL/GenBank/DDBJ whole genome shotgun (WGS) entry which is preliminary data.</text>
</comment>
<dbReference type="Gene3D" id="3.40.50.720">
    <property type="entry name" value="NAD(P)-binding Rossmann-like Domain"/>
    <property type="match status" value="1"/>
</dbReference>
<evidence type="ECO:0000256" key="2">
    <source>
        <dbReference type="ARBA" id="ARBA00023002"/>
    </source>
</evidence>
<dbReference type="PANTHER" id="PTHR43477">
    <property type="entry name" value="DIHYDROANTICAPSIN 7-DEHYDROGENASE"/>
    <property type="match status" value="1"/>
</dbReference>
<dbReference type="InterPro" id="IPR036291">
    <property type="entry name" value="NAD(P)-bd_dom_sf"/>
</dbReference>
<dbReference type="PANTHER" id="PTHR43477:SF1">
    <property type="entry name" value="DIHYDROANTICAPSIN 7-DEHYDROGENASE"/>
    <property type="match status" value="1"/>
</dbReference>
<gene>
    <name evidence="3" type="ORF">ACFMB1_08640</name>
</gene>
<proteinExistence type="inferred from homology"/>
<evidence type="ECO:0000313" key="3">
    <source>
        <dbReference type="EMBL" id="MFC6035606.1"/>
    </source>
</evidence>
<organism evidence="3 4">
    <name type="scientific">Hyphococcus aureus</name>
    <dbReference type="NCBI Taxonomy" id="2666033"/>
    <lineage>
        <taxon>Bacteria</taxon>
        <taxon>Pseudomonadati</taxon>
        <taxon>Pseudomonadota</taxon>
        <taxon>Alphaproteobacteria</taxon>
        <taxon>Parvularculales</taxon>
        <taxon>Parvularculaceae</taxon>
        <taxon>Hyphococcus</taxon>
    </lineage>
</organism>
<sequence>MDLQLKNRRVLIVGGSRGIGLAAARAFAEEGAQIAICGRSAGDLEKVQRELSPVDVLTFTADAAKPEEMSHAFDAIERDWGGVDIVVSTVSAMSMMPGDEAWAASFEADVMSSVRLVRQCLPWLQKSDAASVVLIGSTASSEASPLAIAAFGGEQPYGAVKAALVNYTKTMALQLAHDGVRINMVSPGNVYEPGGAWDGLKAAMPELYENMLAENPMGRMATTEEVANCILFLASPRAQFVTGQNLIVDGGLTRRVNG</sequence>
<keyword evidence="2 3" id="KW-0560">Oxidoreductase</keyword>
<dbReference type="RefSeq" id="WP_379878980.1">
    <property type="nucleotide sequence ID" value="NZ_JBHPON010000001.1"/>
</dbReference>
<name>A0ABW1KX08_9PROT</name>
<dbReference type="PRINTS" id="PR00081">
    <property type="entry name" value="GDHRDH"/>
</dbReference>
<dbReference type="Pfam" id="PF13561">
    <property type="entry name" value="adh_short_C2"/>
    <property type="match status" value="1"/>
</dbReference>
<evidence type="ECO:0000256" key="1">
    <source>
        <dbReference type="ARBA" id="ARBA00006484"/>
    </source>
</evidence>
<dbReference type="EMBL" id="JBHPON010000001">
    <property type="protein sequence ID" value="MFC6035606.1"/>
    <property type="molecule type" value="Genomic_DNA"/>
</dbReference>
<dbReference type="CDD" id="cd05233">
    <property type="entry name" value="SDR_c"/>
    <property type="match status" value="1"/>
</dbReference>
<comment type="similarity">
    <text evidence="1">Belongs to the short-chain dehydrogenases/reductases (SDR) family.</text>
</comment>
<dbReference type="SUPFAM" id="SSF51735">
    <property type="entry name" value="NAD(P)-binding Rossmann-fold domains"/>
    <property type="match status" value="1"/>
</dbReference>
<dbReference type="Proteomes" id="UP001596116">
    <property type="component" value="Unassembled WGS sequence"/>
</dbReference>
<dbReference type="InterPro" id="IPR051122">
    <property type="entry name" value="SDR_DHRS6-like"/>
</dbReference>
<evidence type="ECO:0000313" key="4">
    <source>
        <dbReference type="Proteomes" id="UP001596116"/>
    </source>
</evidence>